<keyword evidence="12" id="KW-1185">Reference proteome</keyword>
<dbReference type="PANTHER" id="PTHR35011">
    <property type="entry name" value="2,3-DIKETO-L-GULONATE TRAP TRANSPORTER SMALL PERMEASE PROTEIN YIAM"/>
    <property type="match status" value="1"/>
</dbReference>
<dbReference type="Pfam" id="PF04290">
    <property type="entry name" value="DctQ"/>
    <property type="match status" value="1"/>
</dbReference>
<keyword evidence="5 9" id="KW-0812">Transmembrane</keyword>
<dbReference type="InterPro" id="IPR007387">
    <property type="entry name" value="TRAP_DctQ"/>
</dbReference>
<proteinExistence type="inferred from homology"/>
<dbReference type="EMBL" id="AP024086">
    <property type="protein sequence ID" value="BCL62869.1"/>
    <property type="molecule type" value="Genomic_DNA"/>
</dbReference>
<feature type="transmembrane region" description="Helical" evidence="9">
    <location>
        <begin position="53"/>
        <end position="77"/>
    </location>
</feature>
<evidence type="ECO:0000313" key="12">
    <source>
        <dbReference type="Proteomes" id="UP000826725"/>
    </source>
</evidence>
<dbReference type="AlphaFoldDB" id="A0A8D5JIN2"/>
<dbReference type="Proteomes" id="UP000826725">
    <property type="component" value="Chromosome"/>
</dbReference>
<evidence type="ECO:0000256" key="6">
    <source>
        <dbReference type="ARBA" id="ARBA00022989"/>
    </source>
</evidence>
<keyword evidence="2" id="KW-0813">Transport</keyword>
<dbReference type="KEGG" id="dbk:DGMP_35620"/>
<evidence type="ECO:0000256" key="7">
    <source>
        <dbReference type="ARBA" id="ARBA00023136"/>
    </source>
</evidence>
<evidence type="ECO:0000259" key="10">
    <source>
        <dbReference type="Pfam" id="PF04290"/>
    </source>
</evidence>
<evidence type="ECO:0000256" key="8">
    <source>
        <dbReference type="ARBA" id="ARBA00038436"/>
    </source>
</evidence>
<accession>A0A8D5JIN2</accession>
<evidence type="ECO:0000256" key="9">
    <source>
        <dbReference type="SAM" id="Phobius"/>
    </source>
</evidence>
<protein>
    <recommendedName>
        <fullName evidence="10">Tripartite ATP-independent periplasmic transporters DctQ component domain-containing protein</fullName>
    </recommendedName>
</protein>
<feature type="domain" description="Tripartite ATP-independent periplasmic transporters DctQ component" evidence="10">
    <location>
        <begin position="2"/>
        <end position="117"/>
    </location>
</feature>
<name>A0A8D5JIN2_9BACT</name>
<comment type="subcellular location">
    <subcellularLocation>
        <location evidence="1">Cell inner membrane</location>
        <topology evidence="1">Multi-pass membrane protein</topology>
    </subcellularLocation>
</comment>
<dbReference type="GO" id="GO:0005886">
    <property type="term" value="C:plasma membrane"/>
    <property type="evidence" value="ECO:0007669"/>
    <property type="project" value="UniProtKB-SubCell"/>
</dbReference>
<evidence type="ECO:0000256" key="3">
    <source>
        <dbReference type="ARBA" id="ARBA00022475"/>
    </source>
</evidence>
<sequence>MRWTSGGLIWADPLLRHLVLWCGLLGGLKATGAGKHIALDFTGFLVPSFLRPWVALATDLFCTAAAGGLAFASWLFLQSEMEFGGTALFGLPSWVPNSIFLLTFALMTFKYLIGSILAAIRCFSPDRKIAGGRR</sequence>
<evidence type="ECO:0000256" key="1">
    <source>
        <dbReference type="ARBA" id="ARBA00004429"/>
    </source>
</evidence>
<keyword evidence="4" id="KW-0997">Cell inner membrane</keyword>
<evidence type="ECO:0000256" key="2">
    <source>
        <dbReference type="ARBA" id="ARBA00022448"/>
    </source>
</evidence>
<dbReference type="InterPro" id="IPR055348">
    <property type="entry name" value="DctQ"/>
</dbReference>
<feature type="transmembrane region" description="Helical" evidence="9">
    <location>
        <begin position="97"/>
        <end position="120"/>
    </location>
</feature>
<organism evidence="11 12">
    <name type="scientific">Desulfomarina profundi</name>
    <dbReference type="NCBI Taxonomy" id="2772557"/>
    <lineage>
        <taxon>Bacteria</taxon>
        <taxon>Pseudomonadati</taxon>
        <taxon>Thermodesulfobacteriota</taxon>
        <taxon>Desulfobulbia</taxon>
        <taxon>Desulfobulbales</taxon>
        <taxon>Desulfobulbaceae</taxon>
        <taxon>Desulfomarina</taxon>
    </lineage>
</organism>
<keyword evidence="7 9" id="KW-0472">Membrane</keyword>
<evidence type="ECO:0000256" key="4">
    <source>
        <dbReference type="ARBA" id="ARBA00022519"/>
    </source>
</evidence>
<reference evidence="11" key="1">
    <citation type="submission" date="2020-09" db="EMBL/GenBank/DDBJ databases">
        <title>Desulfogranum mesoprofundum gen. nov., sp. nov., a novel mesophilic, sulfate-reducing chemolithoautotroph isolated from a deep-sea hydrothermal vent chimney in the Suiyo Seamount.</title>
        <authorList>
            <person name="Hashimoto Y."/>
            <person name="Nakagawa S."/>
        </authorList>
    </citation>
    <scope>NUCLEOTIDE SEQUENCE</scope>
    <source>
        <strain evidence="11">KT2</strain>
    </source>
</reference>
<evidence type="ECO:0000313" key="11">
    <source>
        <dbReference type="EMBL" id="BCL62869.1"/>
    </source>
</evidence>
<keyword evidence="6 9" id="KW-1133">Transmembrane helix</keyword>
<keyword evidence="3" id="KW-1003">Cell membrane</keyword>
<gene>
    <name evidence="11" type="ORF">DGMP_35620</name>
</gene>
<comment type="similarity">
    <text evidence="8">Belongs to the TRAP transporter small permease family.</text>
</comment>
<evidence type="ECO:0000256" key="5">
    <source>
        <dbReference type="ARBA" id="ARBA00022692"/>
    </source>
</evidence>